<sequence length="286" mass="30315">MRHIKHPGPVGQQRSTVVDVGIEAVSLRLPAGRSLLDALADVLGDHEAGSAVLTLHRGAFHPFSFVMPALSSSPDHAVYFSGRHDPEGEATLAGGCITFGRRGDAPWLHCHALWNEADGRQGCGHVLPNDALISASVEASAWLMRGADFAVLPDAETNFSLFQPVQSGALPAAAQAMPALAVRIAPNEDLCTAIEEICARRGIREAVLRGGVGSLVGAVFDDGRRVDPFVTEVFIERGVVSQGNDGQLRADIDIHLVDHTGPIAQGRLQRGANAVLVTFELIVQPQ</sequence>
<feature type="domain" description="PPC" evidence="1">
    <location>
        <begin position="181"/>
        <end position="284"/>
    </location>
</feature>
<dbReference type="KEGG" id="pus:CKA81_09230"/>
<evidence type="ECO:0000313" key="3">
    <source>
        <dbReference type="Proteomes" id="UP000283474"/>
    </source>
</evidence>
<accession>A0A410GCG6</accession>
<dbReference type="RefSeq" id="WP_128354992.1">
    <property type="nucleotide sequence ID" value="NZ_CP022987.1"/>
</dbReference>
<dbReference type="OrthoDB" id="8720942at2"/>
<dbReference type="SUPFAM" id="SSF117856">
    <property type="entry name" value="AF0104/ALDC/Ptd012-like"/>
    <property type="match status" value="2"/>
</dbReference>
<dbReference type="InterPro" id="IPR005175">
    <property type="entry name" value="PPC_dom"/>
</dbReference>
<reference evidence="2 3" key="1">
    <citation type="submission" date="2017-08" db="EMBL/GenBank/DDBJ databases">
        <authorList>
            <person name="Park S.-J."/>
            <person name="Kim H."/>
        </authorList>
    </citation>
    <scope>NUCLEOTIDE SEQUENCE [LARGE SCALE GENOMIC DNA]</scope>
    <source>
        <strain evidence="3">ye3</strain>
    </source>
</reference>
<dbReference type="AlphaFoldDB" id="A0A410GCG6"/>
<protein>
    <recommendedName>
        <fullName evidence="1">PPC domain-containing protein</fullName>
    </recommendedName>
</protein>
<name>A0A410GCG6_9BURK</name>
<evidence type="ECO:0000313" key="2">
    <source>
        <dbReference type="EMBL" id="QAA93997.1"/>
    </source>
</evidence>
<keyword evidence="3" id="KW-1185">Reference proteome</keyword>
<dbReference type="Pfam" id="PF03479">
    <property type="entry name" value="PCC"/>
    <property type="match status" value="1"/>
</dbReference>
<proteinExistence type="predicted"/>
<dbReference type="Gene3D" id="3.30.1330.80">
    <property type="entry name" value="Hypothetical protein, similar to alpha- acetolactate decarboxylase, domain 2"/>
    <property type="match status" value="2"/>
</dbReference>
<dbReference type="EMBL" id="CP022987">
    <property type="protein sequence ID" value="QAA93997.1"/>
    <property type="molecule type" value="Genomic_DNA"/>
</dbReference>
<organism evidence="2 3">
    <name type="scientific">Pollutimonas thiosulfatoxidans</name>
    <dbReference type="NCBI Taxonomy" id="2028345"/>
    <lineage>
        <taxon>Bacteria</taxon>
        <taxon>Pseudomonadati</taxon>
        <taxon>Pseudomonadota</taxon>
        <taxon>Betaproteobacteria</taxon>
        <taxon>Burkholderiales</taxon>
        <taxon>Alcaligenaceae</taxon>
        <taxon>Pollutimonas</taxon>
    </lineage>
</organism>
<dbReference type="Proteomes" id="UP000283474">
    <property type="component" value="Chromosome"/>
</dbReference>
<evidence type="ECO:0000259" key="1">
    <source>
        <dbReference type="Pfam" id="PF03479"/>
    </source>
</evidence>
<gene>
    <name evidence="2" type="ORF">CKA81_09230</name>
</gene>